<reference evidence="1 2" key="1">
    <citation type="submission" date="2021-06" db="EMBL/GenBank/DDBJ databases">
        <title>Caerostris darwini draft genome.</title>
        <authorList>
            <person name="Kono N."/>
            <person name="Arakawa K."/>
        </authorList>
    </citation>
    <scope>NUCLEOTIDE SEQUENCE [LARGE SCALE GENOMIC DNA]</scope>
</reference>
<protein>
    <submittedName>
        <fullName evidence="1">Uncharacterized protein</fullName>
    </submittedName>
</protein>
<evidence type="ECO:0000313" key="2">
    <source>
        <dbReference type="Proteomes" id="UP001054837"/>
    </source>
</evidence>
<dbReference type="AlphaFoldDB" id="A0AAV4UKW2"/>
<dbReference type="Proteomes" id="UP001054837">
    <property type="component" value="Unassembled WGS sequence"/>
</dbReference>
<comment type="caution">
    <text evidence="1">The sequence shown here is derived from an EMBL/GenBank/DDBJ whole genome shotgun (WGS) entry which is preliminary data.</text>
</comment>
<evidence type="ECO:0000313" key="1">
    <source>
        <dbReference type="EMBL" id="GIY58340.1"/>
    </source>
</evidence>
<name>A0AAV4UKW2_9ARAC</name>
<dbReference type="EMBL" id="BPLQ01011490">
    <property type="protein sequence ID" value="GIY58340.1"/>
    <property type="molecule type" value="Genomic_DNA"/>
</dbReference>
<sequence length="123" mass="13679">MYFMGSFLSKKRAPLWCRFMALNETFNPEITWVFQKAFEEEDCLPKCTLRGFGISGKRCPPKIELPFYFGGPSSGGYISGDSGNTAHASNVTPEGCDPQGGNFGRLNSENCYCFEKLLSFNTS</sequence>
<keyword evidence="2" id="KW-1185">Reference proteome</keyword>
<gene>
    <name evidence="1" type="ORF">CDAR_294941</name>
</gene>
<proteinExistence type="predicted"/>
<accession>A0AAV4UKW2</accession>
<organism evidence="1 2">
    <name type="scientific">Caerostris darwini</name>
    <dbReference type="NCBI Taxonomy" id="1538125"/>
    <lineage>
        <taxon>Eukaryota</taxon>
        <taxon>Metazoa</taxon>
        <taxon>Ecdysozoa</taxon>
        <taxon>Arthropoda</taxon>
        <taxon>Chelicerata</taxon>
        <taxon>Arachnida</taxon>
        <taxon>Araneae</taxon>
        <taxon>Araneomorphae</taxon>
        <taxon>Entelegynae</taxon>
        <taxon>Araneoidea</taxon>
        <taxon>Araneidae</taxon>
        <taxon>Caerostris</taxon>
    </lineage>
</organism>